<name>A0A7V7P3E3_9PSED</name>
<dbReference type="AlphaFoldDB" id="A0A7V7P3E3"/>
<sequence>MNVRALFASALNAQTTQNPVGAGLLAKAVGQATSMFTVPPSSRASPLPQGFVRVHYCSGTKNGPKAVSY</sequence>
<gene>
    <name evidence="1" type="ORF">F7R14_17815</name>
</gene>
<comment type="caution">
    <text evidence="1">The sequence shown here is derived from an EMBL/GenBank/DDBJ whole genome shotgun (WGS) entry which is preliminary data.</text>
</comment>
<evidence type="ECO:0000313" key="1">
    <source>
        <dbReference type="EMBL" id="KAB0503604.1"/>
    </source>
</evidence>
<reference evidence="1 2" key="1">
    <citation type="submission" date="2019-09" db="EMBL/GenBank/DDBJ databases">
        <title>Draft genome sequences of 48 bacterial type strains from the CCUG.</title>
        <authorList>
            <person name="Tunovic T."/>
            <person name="Pineiro-Iglesias B."/>
            <person name="Unosson C."/>
            <person name="Inganas E."/>
            <person name="Ohlen M."/>
            <person name="Cardew S."/>
            <person name="Jensie-Markopoulos S."/>
            <person name="Salva-Serra F."/>
            <person name="Jaen-Luchoro D."/>
            <person name="Karlsson R."/>
            <person name="Svensson-Stadler L."/>
            <person name="Chun J."/>
            <person name="Moore E."/>
        </authorList>
    </citation>
    <scope>NUCLEOTIDE SEQUENCE [LARGE SCALE GENOMIC DNA]</scope>
    <source>
        <strain evidence="1 2">CCUG 51522</strain>
    </source>
</reference>
<evidence type="ECO:0000313" key="2">
    <source>
        <dbReference type="Proteomes" id="UP000434925"/>
    </source>
</evidence>
<protein>
    <submittedName>
        <fullName evidence="1">Uncharacterized protein</fullName>
    </submittedName>
</protein>
<organism evidence="1 2">
    <name type="scientific">Pseudomonas lini</name>
    <dbReference type="NCBI Taxonomy" id="163011"/>
    <lineage>
        <taxon>Bacteria</taxon>
        <taxon>Pseudomonadati</taxon>
        <taxon>Pseudomonadota</taxon>
        <taxon>Gammaproteobacteria</taxon>
        <taxon>Pseudomonadales</taxon>
        <taxon>Pseudomonadaceae</taxon>
        <taxon>Pseudomonas</taxon>
    </lineage>
</organism>
<dbReference type="Proteomes" id="UP000434925">
    <property type="component" value="Unassembled WGS sequence"/>
</dbReference>
<accession>A0A7V7P3E3</accession>
<proteinExistence type="predicted"/>
<dbReference type="EMBL" id="VZPO01000006">
    <property type="protein sequence ID" value="KAB0503604.1"/>
    <property type="molecule type" value="Genomic_DNA"/>
</dbReference>